<dbReference type="OrthoDB" id="7391925at2"/>
<feature type="signal peptide" evidence="1">
    <location>
        <begin position="1"/>
        <end position="28"/>
    </location>
</feature>
<dbReference type="Proteomes" id="UP000004728">
    <property type="component" value="Unassembled WGS sequence"/>
</dbReference>
<sequence length="137" mass="14494">MKRFVPVLAVSLAVLGAASLGGCAPVHGGDDGHGKNVPAAKPIGAARNCIPIANISESRVQDDWTIDFRVGVRDWYRVTLPQRCNSLATYRTFSYATSLSELCNTDIITVLETGGPGGGPRGSCGMGMFQPIELTKK</sequence>
<accession>F1Z519</accession>
<evidence type="ECO:0008006" key="4">
    <source>
        <dbReference type="Google" id="ProtNLM"/>
    </source>
</evidence>
<evidence type="ECO:0000313" key="2">
    <source>
        <dbReference type="EMBL" id="EGD60058.1"/>
    </source>
</evidence>
<feature type="chain" id="PRO_5003272641" description="Lipoprotein" evidence="1">
    <location>
        <begin position="29"/>
        <end position="137"/>
    </location>
</feature>
<dbReference type="eggNOG" id="ENOG5033HT9">
    <property type="taxonomic scope" value="Bacteria"/>
</dbReference>
<dbReference type="RefSeq" id="WP_008068985.1">
    <property type="nucleotide sequence ID" value="NZ_AQWK01000005.1"/>
</dbReference>
<comment type="caution">
    <text evidence="2">The sequence shown here is derived from an EMBL/GenBank/DDBJ whole genome shotgun (WGS) entry which is preliminary data.</text>
</comment>
<gene>
    <name evidence="2" type="ORF">Y88_1932</name>
</gene>
<evidence type="ECO:0000313" key="3">
    <source>
        <dbReference type="Proteomes" id="UP000004728"/>
    </source>
</evidence>
<dbReference type="HOGENOM" id="CLU_157928_0_0_5"/>
<keyword evidence="1" id="KW-0732">Signal</keyword>
<proteinExistence type="predicted"/>
<protein>
    <recommendedName>
        <fullName evidence="4">Lipoprotein</fullName>
    </recommendedName>
</protein>
<dbReference type="AlphaFoldDB" id="F1Z519"/>
<dbReference type="InParanoid" id="F1Z519"/>
<dbReference type="STRING" id="983920.Y88_1932"/>
<evidence type="ECO:0000256" key="1">
    <source>
        <dbReference type="SAM" id="SignalP"/>
    </source>
</evidence>
<name>F1Z519_9SPHN</name>
<reference evidence="2 3" key="1">
    <citation type="journal article" date="2012" name="J. Bacteriol.">
        <title>Draft Genome Sequence of Novosphingobium nitrogenifigens Y88T.</title>
        <authorList>
            <person name="Strabala T.J."/>
            <person name="Macdonald L."/>
            <person name="Liu V."/>
            <person name="Smit A.M."/>
        </authorList>
    </citation>
    <scope>NUCLEOTIDE SEQUENCE [LARGE SCALE GENOMIC DNA]</scope>
    <source>
        <strain evidence="2 3">DSM 19370</strain>
    </source>
</reference>
<dbReference type="PROSITE" id="PS51257">
    <property type="entry name" value="PROKAR_LIPOPROTEIN"/>
    <property type="match status" value="1"/>
</dbReference>
<organism evidence="2 3">
    <name type="scientific">Novosphingobium nitrogenifigens DSM 19370</name>
    <dbReference type="NCBI Taxonomy" id="983920"/>
    <lineage>
        <taxon>Bacteria</taxon>
        <taxon>Pseudomonadati</taxon>
        <taxon>Pseudomonadota</taxon>
        <taxon>Alphaproteobacteria</taxon>
        <taxon>Sphingomonadales</taxon>
        <taxon>Sphingomonadaceae</taxon>
        <taxon>Novosphingobium</taxon>
    </lineage>
</organism>
<dbReference type="EMBL" id="AEWJ01000023">
    <property type="protein sequence ID" value="EGD60058.1"/>
    <property type="molecule type" value="Genomic_DNA"/>
</dbReference>
<keyword evidence="3" id="KW-1185">Reference proteome</keyword>